<dbReference type="Proteomes" id="UP000650224">
    <property type="component" value="Unassembled WGS sequence"/>
</dbReference>
<dbReference type="GO" id="GO:0042952">
    <property type="term" value="P:beta-ketoadipate pathway"/>
    <property type="evidence" value="ECO:0007669"/>
    <property type="project" value="UniProtKB-UniRule"/>
</dbReference>
<comment type="caution">
    <text evidence="11">The sequence shown here is derived from an EMBL/GenBank/DDBJ whole genome shotgun (WGS) entry which is preliminary data.</text>
</comment>
<evidence type="ECO:0000313" key="12">
    <source>
        <dbReference type="Proteomes" id="UP000650224"/>
    </source>
</evidence>
<evidence type="ECO:0000256" key="8">
    <source>
        <dbReference type="NCBIfam" id="TIGR03221"/>
    </source>
</evidence>
<sequence>MLFLARMDVHFPESMTQEVMADFQVREKAYSGDLQSRGIMKAIWRVVGEYANYSIFDVSDHDELHSILSGFPMFKYMDVKITPLAKHPNALEYYLFD</sequence>
<evidence type="ECO:0000256" key="7">
    <source>
        <dbReference type="ARBA" id="ARBA00023235"/>
    </source>
</evidence>
<comment type="pathway">
    <text evidence="2 9">Aromatic compound metabolism; beta-ketoadipate pathway; 5-oxo-4,5-dihydro-2-furylacetate from catechol: step 3/3.</text>
</comment>
<proteinExistence type="inferred from homology"/>
<evidence type="ECO:0000256" key="3">
    <source>
        <dbReference type="ARBA" id="ARBA00010882"/>
    </source>
</evidence>
<evidence type="ECO:0000256" key="2">
    <source>
        <dbReference type="ARBA" id="ARBA00005193"/>
    </source>
</evidence>
<dbReference type="EC" id="5.3.3.4" evidence="5 8"/>
<name>A0A8I0LEY3_9CORY</name>
<keyword evidence="12" id="KW-1185">Reference proteome</keyword>
<evidence type="ECO:0000259" key="10">
    <source>
        <dbReference type="Pfam" id="PF02426"/>
    </source>
</evidence>
<comment type="catalytic activity">
    <reaction evidence="1 9">
        <text>(S)-muconolactone = (4,5-dihydro-5-oxofuran-2-yl)-acetate</text>
        <dbReference type="Rhea" id="RHEA:12348"/>
        <dbReference type="ChEBI" id="CHEBI:58425"/>
        <dbReference type="ChEBI" id="CHEBI:58736"/>
        <dbReference type="EC" id="5.3.3.4"/>
    </reaction>
</comment>
<dbReference type="InterPro" id="IPR011008">
    <property type="entry name" value="Dimeric_a/b-barrel"/>
</dbReference>
<keyword evidence="7 9" id="KW-0413">Isomerase</keyword>
<evidence type="ECO:0000256" key="9">
    <source>
        <dbReference type="PIRNR" id="PIRNR001486"/>
    </source>
</evidence>
<evidence type="ECO:0000313" key="11">
    <source>
        <dbReference type="EMBL" id="MBD8029163.1"/>
    </source>
</evidence>
<comment type="subunit">
    <text evidence="4">Homodecamer.</text>
</comment>
<dbReference type="AlphaFoldDB" id="A0A8I0LEY3"/>
<keyword evidence="6 9" id="KW-0058">Aromatic hydrocarbons catabolism</keyword>
<evidence type="ECO:0000256" key="5">
    <source>
        <dbReference type="ARBA" id="ARBA00012070"/>
    </source>
</evidence>
<dbReference type="UniPathway" id="UPA00157">
    <property type="reaction ID" value="UER00260"/>
</dbReference>
<dbReference type="SUPFAM" id="SSF54909">
    <property type="entry name" value="Dimeric alpha+beta barrel"/>
    <property type="match status" value="1"/>
</dbReference>
<evidence type="ECO:0000256" key="6">
    <source>
        <dbReference type="ARBA" id="ARBA00022797"/>
    </source>
</evidence>
<dbReference type="Gene3D" id="3.30.70.1060">
    <property type="entry name" value="Dimeric alpha+beta barrel"/>
    <property type="match status" value="1"/>
</dbReference>
<comment type="similarity">
    <text evidence="3 9">Belongs to the muconolactone Delta-isomerase family.</text>
</comment>
<protein>
    <recommendedName>
        <fullName evidence="5 8">Muconolactone Delta-isomerase</fullName>
        <shortName evidence="9">MIase</shortName>
        <ecNumber evidence="5 8">5.3.3.4</ecNumber>
    </recommendedName>
</protein>
<evidence type="ECO:0000256" key="1">
    <source>
        <dbReference type="ARBA" id="ARBA00001739"/>
    </source>
</evidence>
<dbReference type="NCBIfam" id="TIGR03221">
    <property type="entry name" value="muco_delta"/>
    <property type="match status" value="1"/>
</dbReference>
<accession>A0A8I0LEY3</accession>
<dbReference type="InterPro" id="IPR026029">
    <property type="entry name" value="MLI_dom"/>
</dbReference>
<dbReference type="GO" id="GO:0016159">
    <property type="term" value="F:muconolactone delta-isomerase activity"/>
    <property type="evidence" value="ECO:0007669"/>
    <property type="project" value="UniProtKB-UniRule"/>
</dbReference>
<evidence type="ECO:0000256" key="4">
    <source>
        <dbReference type="ARBA" id="ARBA00011365"/>
    </source>
</evidence>
<organism evidence="11 12">
    <name type="scientific">Corynebacterium gallinarum</name>
    <dbReference type="NCBI Taxonomy" id="2762214"/>
    <lineage>
        <taxon>Bacteria</taxon>
        <taxon>Bacillati</taxon>
        <taxon>Actinomycetota</taxon>
        <taxon>Actinomycetes</taxon>
        <taxon>Mycobacteriales</taxon>
        <taxon>Corynebacteriaceae</taxon>
        <taxon>Corynebacterium</taxon>
    </lineage>
</organism>
<dbReference type="Pfam" id="PF02426">
    <property type="entry name" value="MIase"/>
    <property type="match status" value="1"/>
</dbReference>
<dbReference type="PIRSF" id="PIRSF001486">
    <property type="entry name" value="CatC"/>
    <property type="match status" value="1"/>
</dbReference>
<reference evidence="11 12" key="1">
    <citation type="submission" date="2020-08" db="EMBL/GenBank/DDBJ databases">
        <title>A Genomic Blueprint of the Chicken Gut Microbiome.</title>
        <authorList>
            <person name="Gilroy R."/>
            <person name="Ravi A."/>
            <person name="Getino M."/>
            <person name="Pursley I."/>
            <person name="Horton D.L."/>
            <person name="Alikhan N.-F."/>
            <person name="Baker D."/>
            <person name="Gharbi K."/>
            <person name="Hall N."/>
            <person name="Watson M."/>
            <person name="Adriaenssens E.M."/>
            <person name="Foster-Nyarko E."/>
            <person name="Jarju S."/>
            <person name="Secka A."/>
            <person name="Antonio M."/>
            <person name="Oren A."/>
            <person name="Chaudhuri R."/>
            <person name="La Ragione R.M."/>
            <person name="Hildebrand F."/>
            <person name="Pallen M.J."/>
        </authorList>
    </citation>
    <scope>NUCLEOTIDE SEQUENCE [LARGE SCALE GENOMIC DNA]</scope>
    <source>
        <strain evidence="11 12">Sa1YVA5</strain>
    </source>
</reference>
<gene>
    <name evidence="11" type="primary">catC</name>
    <name evidence="11" type="ORF">H9627_02260</name>
</gene>
<dbReference type="InterPro" id="IPR003464">
    <property type="entry name" value="Muconolactone_d_Isoase"/>
</dbReference>
<dbReference type="RefSeq" id="WP_191732386.1">
    <property type="nucleotide sequence ID" value="NZ_JACSPR010000001.1"/>
</dbReference>
<feature type="domain" description="Muconolactone isomerase" evidence="10">
    <location>
        <begin position="1"/>
        <end position="89"/>
    </location>
</feature>
<dbReference type="EMBL" id="JACSPR010000001">
    <property type="protein sequence ID" value="MBD8029163.1"/>
    <property type="molecule type" value="Genomic_DNA"/>
</dbReference>